<evidence type="ECO:0000256" key="1">
    <source>
        <dbReference type="ARBA" id="ARBA00008645"/>
    </source>
</evidence>
<keyword evidence="5" id="KW-1185">Reference proteome</keyword>
<accession>A0A1H6G1Q5</accession>
<sequence>MRRARAQARLTQAAACAQGYIRLMDTRYEVRDAQYLAGLLADQETAPGVGLIDPQRIGVTGVSYGGGASMALAALRDRVMRLDGSYMPWRSPQGKPLRIAAAAPEIPWSDLAYSLVPNGRTLDYVTDAQYGQPVGVMKQSYVSGLFALGLANGQYAPPGSNPEADIVTWFALLNLGDPYDANPRVPEILEEVRKHHSSYTIDDSEPPAPLLISNGFTDDLFPIDEALRFYNRARTRHPDAWISLFFLDYGHARGQNKPAEVALLRARQREFFDYFLKGEGSEPRAGVDVVPQTCGASSAAPVAIHADSWAQLARGEVRFHDEAARTLASVGGDPTRAATFDPIAGKGACATVPADDDPTTVNYRLPTVAGDGYTLAGSPTVIADIESPVPGAQLAARLLDVAPNGSSTLVARALYRPDPSGRQVFQLHGNVWRFAPGHVPKLELLPRDAPYGRPSNAPFTITISKLELRLPVLERPDCRVILAPAAKLLPPGQTLARDFAALAASPDPCTPPASGGPAGGAGSPPSGGGGGPVGEQPGGPPGGQPPGQTADNPNPGENKRPPNPAPGGRPRAERTARAQAPACVAPRARVNGRSVGRFRLGATLGELVRAIGQPADQRGRLARWCVRGTRSLVTVAFDRRDRVRAVVTSAPGHRYGALAPGAKAPPVLLKRARSGPFGTRLARLSTRASIYAVLRRGRVVAIVVGDRGAIAPALSSRR</sequence>
<dbReference type="InterPro" id="IPR008979">
    <property type="entry name" value="Galactose-bd-like_sf"/>
</dbReference>
<protein>
    <recommendedName>
        <fullName evidence="3">Xaa-Pro dipeptidyl-peptidase C-terminal domain-containing protein</fullName>
    </recommendedName>
</protein>
<evidence type="ECO:0000313" key="4">
    <source>
        <dbReference type="EMBL" id="SEH15835.1"/>
    </source>
</evidence>
<dbReference type="EMBL" id="FNWJ01000002">
    <property type="protein sequence ID" value="SEH15835.1"/>
    <property type="molecule type" value="Genomic_DNA"/>
</dbReference>
<dbReference type="PANTHER" id="PTHR22946">
    <property type="entry name" value="DIENELACTONE HYDROLASE DOMAIN-CONTAINING PROTEIN-RELATED"/>
    <property type="match status" value="1"/>
</dbReference>
<dbReference type="Proteomes" id="UP000222056">
    <property type="component" value="Unassembled WGS sequence"/>
</dbReference>
<dbReference type="InterPro" id="IPR050261">
    <property type="entry name" value="FrsA_esterase"/>
</dbReference>
<dbReference type="Gene3D" id="3.40.50.1820">
    <property type="entry name" value="alpha/beta hydrolase"/>
    <property type="match status" value="1"/>
</dbReference>
<dbReference type="GO" id="GO:0008239">
    <property type="term" value="F:dipeptidyl-peptidase activity"/>
    <property type="evidence" value="ECO:0007669"/>
    <property type="project" value="InterPro"/>
</dbReference>
<dbReference type="InterPro" id="IPR029058">
    <property type="entry name" value="AB_hydrolase_fold"/>
</dbReference>
<reference evidence="5" key="1">
    <citation type="submission" date="2016-10" db="EMBL/GenBank/DDBJ databases">
        <authorList>
            <person name="Varghese N."/>
            <person name="Submissions S."/>
        </authorList>
    </citation>
    <scope>NUCLEOTIDE SEQUENCE [LARGE SCALE GENOMIC DNA]</scope>
    <source>
        <strain evidence="5">ATCC 35263</strain>
    </source>
</reference>
<dbReference type="SUPFAM" id="SSF49785">
    <property type="entry name" value="Galactose-binding domain-like"/>
    <property type="match status" value="1"/>
</dbReference>
<feature type="domain" description="Xaa-Pro dipeptidyl-peptidase C-terminal" evidence="3">
    <location>
        <begin position="269"/>
        <end position="474"/>
    </location>
</feature>
<evidence type="ECO:0000259" key="3">
    <source>
        <dbReference type="SMART" id="SM00939"/>
    </source>
</evidence>
<evidence type="ECO:0000313" key="5">
    <source>
        <dbReference type="Proteomes" id="UP000222056"/>
    </source>
</evidence>
<dbReference type="RefSeq" id="WP_093118782.1">
    <property type="nucleotide sequence ID" value="NZ_FNWJ01000002.1"/>
</dbReference>
<dbReference type="InterPro" id="IPR013736">
    <property type="entry name" value="Xaa-Pro_dipept_C"/>
</dbReference>
<feature type="region of interest" description="Disordered" evidence="2">
    <location>
        <begin position="506"/>
        <end position="585"/>
    </location>
</feature>
<comment type="similarity">
    <text evidence="1">Belongs to the AB hydrolase superfamily.</text>
</comment>
<dbReference type="STRING" id="29539.SAMN02745716_2081"/>
<dbReference type="SMART" id="SM00939">
    <property type="entry name" value="PepX_C"/>
    <property type="match status" value="1"/>
</dbReference>
<proteinExistence type="inferred from homology"/>
<evidence type="ECO:0000256" key="2">
    <source>
        <dbReference type="SAM" id="MobiDB-lite"/>
    </source>
</evidence>
<gene>
    <name evidence="4" type="ORF">SAMN02745716_2081</name>
</gene>
<dbReference type="SUPFAM" id="SSF53474">
    <property type="entry name" value="alpha/beta-Hydrolases"/>
    <property type="match status" value="1"/>
</dbReference>
<feature type="compositionally biased region" description="Gly residues" evidence="2">
    <location>
        <begin position="516"/>
        <end position="537"/>
    </location>
</feature>
<dbReference type="AlphaFoldDB" id="A0A1H6G1Q5"/>
<organism evidence="4 5">
    <name type="scientific">Thermoleophilum album</name>
    <dbReference type="NCBI Taxonomy" id="29539"/>
    <lineage>
        <taxon>Bacteria</taxon>
        <taxon>Bacillati</taxon>
        <taxon>Actinomycetota</taxon>
        <taxon>Thermoleophilia</taxon>
        <taxon>Thermoleophilales</taxon>
        <taxon>Thermoleophilaceae</taxon>
        <taxon>Thermoleophilum</taxon>
    </lineage>
</organism>
<name>A0A1H6G1Q5_THEAL</name>